<gene>
    <name evidence="1" type="ORF">D5086_009280</name>
</gene>
<evidence type="ECO:0000313" key="2">
    <source>
        <dbReference type="Proteomes" id="UP000309997"/>
    </source>
</evidence>
<dbReference type="Proteomes" id="UP000309997">
    <property type="component" value="Unassembled WGS sequence"/>
</dbReference>
<proteinExistence type="predicted"/>
<comment type="caution">
    <text evidence="1">The sequence shown here is derived from an EMBL/GenBank/DDBJ whole genome shotgun (WGS) entry which is preliminary data.</text>
</comment>
<sequence>MQTHPHKLQSLKSPTTKNHNIRLLKKFLQRTRSMNQLVEKIDAVANCSATEAKIHVTPKTSEDWKSDRGLAEAENNTSTSDQKRENEGRLVQNAAKMHQEEETAAVRGSDKFKLAYHKQVLGGFTKQQLRIQAATGDRKLKITGKSRQGDNILIRFNKELTVSSDYDLDQIRAKFEGGVLYIKHPKKNISPAMPVQENNASSTTEPQKPANEKPEDETSGQD</sequence>
<evidence type="ECO:0000313" key="1">
    <source>
        <dbReference type="EMBL" id="KAL3597643.1"/>
    </source>
</evidence>
<protein>
    <submittedName>
        <fullName evidence="1">Uncharacterized protein</fullName>
    </submittedName>
</protein>
<name>A0ACC4CIA0_POPAL</name>
<accession>A0ACC4CIA0</accession>
<dbReference type="EMBL" id="RCHU02000004">
    <property type="protein sequence ID" value="KAL3597643.1"/>
    <property type="molecule type" value="Genomic_DNA"/>
</dbReference>
<reference evidence="1 2" key="1">
    <citation type="journal article" date="2024" name="Plant Biotechnol. J.">
        <title>Genome and CRISPR/Cas9 system of a widespread forest tree (Populus alba) in the world.</title>
        <authorList>
            <person name="Liu Y.J."/>
            <person name="Jiang P.F."/>
            <person name="Han X.M."/>
            <person name="Li X.Y."/>
            <person name="Wang H.M."/>
            <person name="Wang Y.J."/>
            <person name="Wang X.X."/>
            <person name="Zeng Q.Y."/>
        </authorList>
    </citation>
    <scope>NUCLEOTIDE SEQUENCE [LARGE SCALE GENOMIC DNA]</scope>
    <source>
        <strain evidence="2">cv. PAL-ZL1</strain>
    </source>
</reference>
<keyword evidence="2" id="KW-1185">Reference proteome</keyword>
<organism evidence="1 2">
    <name type="scientific">Populus alba</name>
    <name type="common">White poplar</name>
    <dbReference type="NCBI Taxonomy" id="43335"/>
    <lineage>
        <taxon>Eukaryota</taxon>
        <taxon>Viridiplantae</taxon>
        <taxon>Streptophyta</taxon>
        <taxon>Embryophyta</taxon>
        <taxon>Tracheophyta</taxon>
        <taxon>Spermatophyta</taxon>
        <taxon>Magnoliopsida</taxon>
        <taxon>eudicotyledons</taxon>
        <taxon>Gunneridae</taxon>
        <taxon>Pentapetalae</taxon>
        <taxon>rosids</taxon>
        <taxon>fabids</taxon>
        <taxon>Malpighiales</taxon>
        <taxon>Salicaceae</taxon>
        <taxon>Saliceae</taxon>
        <taxon>Populus</taxon>
    </lineage>
</organism>